<keyword evidence="7 12" id="KW-0808">Transferase</keyword>
<evidence type="ECO:0000256" key="1">
    <source>
        <dbReference type="ARBA" id="ARBA00004496"/>
    </source>
</evidence>
<dbReference type="PROSITE" id="PS01279">
    <property type="entry name" value="PCMT"/>
    <property type="match status" value="1"/>
</dbReference>
<dbReference type="Proteomes" id="UP000182740">
    <property type="component" value="Unassembled WGS sequence"/>
</dbReference>
<dbReference type="AlphaFoldDB" id="A0A1K1RSA4"/>
<evidence type="ECO:0000256" key="8">
    <source>
        <dbReference type="ARBA" id="ARBA00022691"/>
    </source>
</evidence>
<evidence type="ECO:0000256" key="5">
    <source>
        <dbReference type="ARBA" id="ARBA00022490"/>
    </source>
</evidence>
<dbReference type="RefSeq" id="WP_072477570.1">
    <property type="nucleotide sequence ID" value="NZ_FPJG01000006.1"/>
</dbReference>
<organism evidence="12 13">
    <name type="scientific">Amycolatopsis australiensis</name>
    <dbReference type="NCBI Taxonomy" id="546364"/>
    <lineage>
        <taxon>Bacteria</taxon>
        <taxon>Bacillati</taxon>
        <taxon>Actinomycetota</taxon>
        <taxon>Actinomycetes</taxon>
        <taxon>Pseudonocardiales</taxon>
        <taxon>Pseudonocardiaceae</taxon>
        <taxon>Amycolatopsis</taxon>
    </lineage>
</organism>
<name>A0A1K1RSA4_9PSEU</name>
<gene>
    <name evidence="12" type="ORF">SAMN04489730_3825</name>
</gene>
<evidence type="ECO:0000256" key="3">
    <source>
        <dbReference type="ARBA" id="ARBA00011890"/>
    </source>
</evidence>
<evidence type="ECO:0000256" key="4">
    <source>
        <dbReference type="ARBA" id="ARBA00013346"/>
    </source>
</evidence>
<evidence type="ECO:0000313" key="13">
    <source>
        <dbReference type="Proteomes" id="UP000182740"/>
    </source>
</evidence>
<dbReference type="GO" id="GO:0004719">
    <property type="term" value="F:protein-L-isoaspartate (D-aspartate) O-methyltransferase activity"/>
    <property type="evidence" value="ECO:0007669"/>
    <property type="project" value="UniProtKB-EC"/>
</dbReference>
<evidence type="ECO:0000256" key="6">
    <source>
        <dbReference type="ARBA" id="ARBA00022603"/>
    </source>
</evidence>
<keyword evidence="8" id="KW-0949">S-adenosyl-L-methionine</keyword>
<reference evidence="13" key="1">
    <citation type="submission" date="2016-11" db="EMBL/GenBank/DDBJ databases">
        <authorList>
            <person name="Varghese N."/>
            <person name="Submissions S."/>
        </authorList>
    </citation>
    <scope>NUCLEOTIDE SEQUENCE [LARGE SCALE GENOMIC DNA]</scope>
    <source>
        <strain evidence="13">DSM 44671</strain>
    </source>
</reference>
<sequence length="391" mass="42525">MTRLGSHLERLAGDLNHALVEQLVDKRALTTPGWRAAFEALPRHLFAPRFTLPDNLGGESHDAADRGRQEDWLRAVYQDEALLTDFDERGILVSSCSAPTVVATMLEQSGATEGDSVLEIGTGTGWTAALLSRRLGSDAVTSVEVNPAYVAQARQRLDDLGLAPTLAVADGYLGYPQRAPYDRIIATASLRRVPPAWLGQVRPGGTILTDLRGAFAGNLARLTVGDDQSAHGEFLPTRLTFMPLRSPEQPFLLQPELSSRAVHQAGESRFTRLAPTVLRERGRVFAFFAQLAMPGTESGYVKVEGGTMYFCLTDPGTGAWARADATLGDPAADRQVTQGGDRRLWDELEAAHMQWLQLGQPRPEDLSIVVTPDGEQVVAHPATDTRWSLPL</sequence>
<comment type="similarity">
    <text evidence="2">Belongs to the methyltransferase superfamily. L-isoaspartyl/D-aspartyl protein methyltransferase family.</text>
</comment>
<dbReference type="SUPFAM" id="SSF53335">
    <property type="entry name" value="S-adenosyl-L-methionine-dependent methyltransferases"/>
    <property type="match status" value="1"/>
</dbReference>
<evidence type="ECO:0000256" key="10">
    <source>
        <dbReference type="ARBA" id="ARBA00031323"/>
    </source>
</evidence>
<keyword evidence="6 12" id="KW-0489">Methyltransferase</keyword>
<evidence type="ECO:0000256" key="7">
    <source>
        <dbReference type="ARBA" id="ARBA00022679"/>
    </source>
</evidence>
<keyword evidence="5" id="KW-0963">Cytoplasm</keyword>
<dbReference type="Pfam" id="PF01135">
    <property type="entry name" value="PCMT"/>
    <property type="match status" value="1"/>
</dbReference>
<dbReference type="GO" id="GO:0005737">
    <property type="term" value="C:cytoplasm"/>
    <property type="evidence" value="ECO:0007669"/>
    <property type="project" value="UniProtKB-SubCell"/>
</dbReference>
<dbReference type="PANTHER" id="PTHR11579">
    <property type="entry name" value="PROTEIN-L-ISOASPARTATE O-METHYLTRANSFERASE"/>
    <property type="match status" value="1"/>
</dbReference>
<dbReference type="InterPro" id="IPR000682">
    <property type="entry name" value="PCMT"/>
</dbReference>
<evidence type="ECO:0000256" key="11">
    <source>
        <dbReference type="ARBA" id="ARBA00031350"/>
    </source>
</evidence>
<dbReference type="Gene3D" id="3.40.50.150">
    <property type="entry name" value="Vaccinia Virus protein VP39"/>
    <property type="match status" value="1"/>
</dbReference>
<accession>A0A1K1RSA4</accession>
<evidence type="ECO:0000256" key="9">
    <source>
        <dbReference type="ARBA" id="ARBA00030757"/>
    </source>
</evidence>
<protein>
    <recommendedName>
        <fullName evidence="4">Protein-L-isoaspartate O-methyltransferase</fullName>
        <ecNumber evidence="3">2.1.1.77</ecNumber>
    </recommendedName>
    <alternativeName>
        <fullName evidence="11">L-isoaspartyl protein carboxyl methyltransferase</fullName>
    </alternativeName>
    <alternativeName>
        <fullName evidence="9">Protein L-isoaspartyl methyltransferase</fullName>
    </alternativeName>
    <alternativeName>
        <fullName evidence="10">Protein-beta-aspartate methyltransferase</fullName>
    </alternativeName>
</protein>
<dbReference type="OrthoDB" id="5143400at2"/>
<proteinExistence type="inferred from homology"/>
<dbReference type="EC" id="2.1.1.77" evidence="3"/>
<dbReference type="PANTHER" id="PTHR11579:SF0">
    <property type="entry name" value="PROTEIN-L-ISOASPARTATE(D-ASPARTATE) O-METHYLTRANSFERASE"/>
    <property type="match status" value="1"/>
</dbReference>
<evidence type="ECO:0000313" key="12">
    <source>
        <dbReference type="EMBL" id="SFW74762.1"/>
    </source>
</evidence>
<dbReference type="InterPro" id="IPR029063">
    <property type="entry name" value="SAM-dependent_MTases_sf"/>
</dbReference>
<dbReference type="STRING" id="546364.SAMN04489730_3825"/>
<dbReference type="GO" id="GO:0032259">
    <property type="term" value="P:methylation"/>
    <property type="evidence" value="ECO:0007669"/>
    <property type="project" value="UniProtKB-KW"/>
</dbReference>
<dbReference type="CDD" id="cd02440">
    <property type="entry name" value="AdoMet_MTases"/>
    <property type="match status" value="1"/>
</dbReference>
<keyword evidence="13" id="KW-1185">Reference proteome</keyword>
<comment type="subcellular location">
    <subcellularLocation>
        <location evidence="1">Cytoplasm</location>
    </subcellularLocation>
</comment>
<evidence type="ECO:0000256" key="2">
    <source>
        <dbReference type="ARBA" id="ARBA00005369"/>
    </source>
</evidence>
<dbReference type="EMBL" id="FPJG01000006">
    <property type="protein sequence ID" value="SFW74762.1"/>
    <property type="molecule type" value="Genomic_DNA"/>
</dbReference>